<evidence type="ECO:0000313" key="1">
    <source>
        <dbReference type="EMBL" id="PKA60637.1"/>
    </source>
</evidence>
<gene>
    <name evidence="1" type="ORF">AXF42_Ash006271</name>
</gene>
<accession>A0A2I0AYK1</accession>
<dbReference type="InterPro" id="IPR021109">
    <property type="entry name" value="Peptidase_aspartic_dom_sf"/>
</dbReference>
<evidence type="ECO:0000313" key="2">
    <source>
        <dbReference type="Proteomes" id="UP000236161"/>
    </source>
</evidence>
<sequence length="106" mass="11862">MIVEGVVNRKSVCILIDTSSTHNFVDPCTAKATQCVVEEIARMKVMLATGMQYDVTQVVKGIQWKLQGYKFQADMMILPLGSYDVALGVWWLTMLGPISGTFRKCR</sequence>
<dbReference type="Gene3D" id="2.40.70.10">
    <property type="entry name" value="Acid Proteases"/>
    <property type="match status" value="1"/>
</dbReference>
<organism evidence="1 2">
    <name type="scientific">Apostasia shenzhenica</name>
    <dbReference type="NCBI Taxonomy" id="1088818"/>
    <lineage>
        <taxon>Eukaryota</taxon>
        <taxon>Viridiplantae</taxon>
        <taxon>Streptophyta</taxon>
        <taxon>Embryophyta</taxon>
        <taxon>Tracheophyta</taxon>
        <taxon>Spermatophyta</taxon>
        <taxon>Magnoliopsida</taxon>
        <taxon>Liliopsida</taxon>
        <taxon>Asparagales</taxon>
        <taxon>Orchidaceae</taxon>
        <taxon>Apostasioideae</taxon>
        <taxon>Apostasia</taxon>
    </lineage>
</organism>
<keyword evidence="2" id="KW-1185">Reference proteome</keyword>
<name>A0A2I0AYK1_9ASPA</name>
<dbReference type="OrthoDB" id="696591at2759"/>
<proteinExistence type="predicted"/>
<dbReference type="Pfam" id="PF08284">
    <property type="entry name" value="RVP_2"/>
    <property type="match status" value="1"/>
</dbReference>
<dbReference type="CDD" id="cd00303">
    <property type="entry name" value="retropepsin_like"/>
    <property type="match status" value="1"/>
</dbReference>
<dbReference type="SUPFAM" id="SSF50630">
    <property type="entry name" value="Acid proteases"/>
    <property type="match status" value="1"/>
</dbReference>
<dbReference type="EMBL" id="KZ451935">
    <property type="protein sequence ID" value="PKA60637.1"/>
    <property type="molecule type" value="Genomic_DNA"/>
</dbReference>
<protein>
    <submittedName>
        <fullName evidence="1">Uncharacterized protein</fullName>
    </submittedName>
</protein>
<dbReference type="AlphaFoldDB" id="A0A2I0AYK1"/>
<dbReference type="Proteomes" id="UP000236161">
    <property type="component" value="Unassembled WGS sequence"/>
</dbReference>
<reference evidence="1 2" key="1">
    <citation type="journal article" date="2017" name="Nature">
        <title>The Apostasia genome and the evolution of orchids.</title>
        <authorList>
            <person name="Zhang G.Q."/>
            <person name="Liu K.W."/>
            <person name="Li Z."/>
            <person name="Lohaus R."/>
            <person name="Hsiao Y.Y."/>
            <person name="Niu S.C."/>
            <person name="Wang J.Y."/>
            <person name="Lin Y.C."/>
            <person name="Xu Q."/>
            <person name="Chen L.J."/>
            <person name="Yoshida K."/>
            <person name="Fujiwara S."/>
            <person name="Wang Z.W."/>
            <person name="Zhang Y.Q."/>
            <person name="Mitsuda N."/>
            <person name="Wang M."/>
            <person name="Liu G.H."/>
            <person name="Pecoraro L."/>
            <person name="Huang H.X."/>
            <person name="Xiao X.J."/>
            <person name="Lin M."/>
            <person name="Wu X.Y."/>
            <person name="Wu W.L."/>
            <person name="Chen Y.Y."/>
            <person name="Chang S.B."/>
            <person name="Sakamoto S."/>
            <person name="Ohme-Takagi M."/>
            <person name="Yagi M."/>
            <person name="Zeng S.J."/>
            <person name="Shen C.Y."/>
            <person name="Yeh C.M."/>
            <person name="Luo Y.B."/>
            <person name="Tsai W.C."/>
            <person name="Van de Peer Y."/>
            <person name="Liu Z.J."/>
        </authorList>
    </citation>
    <scope>NUCLEOTIDE SEQUENCE [LARGE SCALE GENOMIC DNA]</scope>
    <source>
        <strain evidence="2">cv. Shenzhen</strain>
        <tissue evidence="1">Stem</tissue>
    </source>
</reference>